<dbReference type="KEGG" id="hcu:MUN79_18580"/>
<gene>
    <name evidence="1" type="ORF">MUN79_18580</name>
</gene>
<name>A0A8T9Q6L9_9BACT</name>
<sequence length="85" mass="9255">MTIEEKDNKVYVKTNSWQQPIHMTVKVPQRFSLQLKTVNEGDIVVENVSGELELSNVNGAVIMRQVSGSAVANTVNGPSGPTSRT</sequence>
<organism evidence="1 2">
    <name type="scientific">Hymenobacter cellulosilyticus</name>
    <dbReference type="NCBI Taxonomy" id="2932248"/>
    <lineage>
        <taxon>Bacteria</taxon>
        <taxon>Pseudomonadati</taxon>
        <taxon>Bacteroidota</taxon>
        <taxon>Cytophagia</taxon>
        <taxon>Cytophagales</taxon>
        <taxon>Hymenobacteraceae</taxon>
        <taxon>Hymenobacter</taxon>
    </lineage>
</organism>
<proteinExistence type="predicted"/>
<accession>A0A8T9Q6L9</accession>
<evidence type="ECO:0000313" key="1">
    <source>
        <dbReference type="EMBL" id="UOQ70693.1"/>
    </source>
</evidence>
<keyword evidence="2" id="KW-1185">Reference proteome</keyword>
<dbReference type="RefSeq" id="WP_244674111.1">
    <property type="nucleotide sequence ID" value="NZ_CP095046.1"/>
</dbReference>
<reference evidence="1" key="1">
    <citation type="submission" date="2022-04" db="EMBL/GenBank/DDBJ databases">
        <title>Hymenobacter sp. isolated from the air.</title>
        <authorList>
            <person name="Won M."/>
            <person name="Lee C.-M."/>
            <person name="Woen H.-Y."/>
            <person name="Kwon S.-W."/>
        </authorList>
    </citation>
    <scope>NUCLEOTIDE SEQUENCE</scope>
    <source>
        <strain evidence="1">5116S-3</strain>
    </source>
</reference>
<dbReference type="AlphaFoldDB" id="A0A8T9Q6L9"/>
<protein>
    <submittedName>
        <fullName evidence="1">Uncharacterized protein</fullName>
    </submittedName>
</protein>
<dbReference type="Proteomes" id="UP000831796">
    <property type="component" value="Chromosome"/>
</dbReference>
<evidence type="ECO:0000313" key="2">
    <source>
        <dbReference type="Proteomes" id="UP000831796"/>
    </source>
</evidence>
<dbReference type="EMBL" id="CP095046">
    <property type="protein sequence ID" value="UOQ70693.1"/>
    <property type="molecule type" value="Genomic_DNA"/>
</dbReference>